<dbReference type="PANTHER" id="PTHR14107">
    <property type="entry name" value="WD REPEAT PROTEIN"/>
    <property type="match status" value="1"/>
</dbReference>
<feature type="compositionally biased region" description="Polar residues" evidence="4">
    <location>
        <begin position="518"/>
        <end position="528"/>
    </location>
</feature>
<comment type="caution">
    <text evidence="5">The sequence shown here is derived from an EMBL/GenBank/DDBJ whole genome shotgun (WGS) entry which is preliminary data.</text>
</comment>
<feature type="region of interest" description="Disordered" evidence="4">
    <location>
        <begin position="568"/>
        <end position="628"/>
    </location>
</feature>
<dbReference type="PROSITE" id="PS50082">
    <property type="entry name" value="WD_REPEATS_2"/>
    <property type="match status" value="1"/>
</dbReference>
<feature type="region of interest" description="Disordered" evidence="4">
    <location>
        <begin position="61"/>
        <end position="105"/>
    </location>
</feature>
<reference evidence="5 6" key="2">
    <citation type="journal article" date="2022" name="Mol. Biol. Evol.">
        <title>Comparative Genomics Reveals Insights into the Divergent Evolution of Astigmatic Mites and Household Pest Adaptations.</title>
        <authorList>
            <person name="Xiong Q."/>
            <person name="Wan A.T."/>
            <person name="Liu X."/>
            <person name="Fung C.S."/>
            <person name="Xiao X."/>
            <person name="Malainual N."/>
            <person name="Hou J."/>
            <person name="Wang L."/>
            <person name="Wang M."/>
            <person name="Yang K.Y."/>
            <person name="Cui Y."/>
            <person name="Leung E.L."/>
            <person name="Nong W."/>
            <person name="Shin S.K."/>
            <person name="Au S.W."/>
            <person name="Jeong K.Y."/>
            <person name="Chew F.T."/>
            <person name="Hui J.H."/>
            <person name="Leung T.F."/>
            <person name="Tungtrongchitr A."/>
            <person name="Zhong N."/>
            <person name="Liu Z."/>
            <person name="Tsui S.K."/>
        </authorList>
    </citation>
    <scope>NUCLEOTIDE SEQUENCE [LARGE SCALE GENOMIC DNA]</scope>
    <source>
        <strain evidence="5">Derp</strain>
    </source>
</reference>
<feature type="compositionally biased region" description="Basic residues" evidence="4">
    <location>
        <begin position="716"/>
        <end position="727"/>
    </location>
</feature>
<organism evidence="5 6">
    <name type="scientific">Dermatophagoides pteronyssinus</name>
    <name type="common">European house dust mite</name>
    <dbReference type="NCBI Taxonomy" id="6956"/>
    <lineage>
        <taxon>Eukaryota</taxon>
        <taxon>Metazoa</taxon>
        <taxon>Ecdysozoa</taxon>
        <taxon>Arthropoda</taxon>
        <taxon>Chelicerata</taxon>
        <taxon>Arachnida</taxon>
        <taxon>Acari</taxon>
        <taxon>Acariformes</taxon>
        <taxon>Sarcoptiformes</taxon>
        <taxon>Astigmata</taxon>
        <taxon>Psoroptidia</taxon>
        <taxon>Analgoidea</taxon>
        <taxon>Pyroglyphidae</taxon>
        <taxon>Dermatophagoidinae</taxon>
        <taxon>Dermatophagoides</taxon>
    </lineage>
</organism>
<feature type="compositionally biased region" description="Acidic residues" evidence="4">
    <location>
        <begin position="477"/>
        <end position="497"/>
    </location>
</feature>
<feature type="compositionally biased region" description="Low complexity" evidence="4">
    <location>
        <begin position="568"/>
        <end position="583"/>
    </location>
</feature>
<protein>
    <submittedName>
        <fullName evidence="5">WD repeat-containing protein 20</fullName>
    </submittedName>
</protein>
<evidence type="ECO:0000313" key="6">
    <source>
        <dbReference type="Proteomes" id="UP000887458"/>
    </source>
</evidence>
<feature type="region of interest" description="Disordered" evidence="4">
    <location>
        <begin position="802"/>
        <end position="828"/>
    </location>
</feature>
<dbReference type="Pfam" id="PF00400">
    <property type="entry name" value="WD40"/>
    <property type="match status" value="2"/>
</dbReference>
<feature type="region of interest" description="Disordered" evidence="4">
    <location>
        <begin position="674"/>
        <end position="734"/>
    </location>
</feature>
<dbReference type="Gene3D" id="2.130.10.10">
    <property type="entry name" value="YVTN repeat-like/Quinoprotein amine dehydrogenase"/>
    <property type="match status" value="1"/>
</dbReference>
<feature type="region of interest" description="Disordered" evidence="4">
    <location>
        <begin position="471"/>
        <end position="528"/>
    </location>
</feature>
<feature type="compositionally biased region" description="Low complexity" evidence="4">
    <location>
        <begin position="691"/>
        <end position="708"/>
    </location>
</feature>
<dbReference type="PROSITE" id="PS50294">
    <property type="entry name" value="WD_REPEATS_REGION"/>
    <property type="match status" value="1"/>
</dbReference>
<evidence type="ECO:0000256" key="4">
    <source>
        <dbReference type="SAM" id="MobiDB-lite"/>
    </source>
</evidence>
<reference evidence="5 6" key="1">
    <citation type="journal article" date="2018" name="J. Allergy Clin. Immunol.">
        <title>High-quality assembly of Dermatophagoides pteronyssinus genome and transcriptome reveals a wide range of novel allergens.</title>
        <authorList>
            <person name="Liu X.Y."/>
            <person name="Yang K.Y."/>
            <person name="Wang M.Q."/>
            <person name="Kwok J.S."/>
            <person name="Zeng X."/>
            <person name="Yang Z."/>
            <person name="Xiao X.J."/>
            <person name="Lau C.P."/>
            <person name="Li Y."/>
            <person name="Huang Z.M."/>
            <person name="Ba J.G."/>
            <person name="Yim A.K."/>
            <person name="Ouyang C.Y."/>
            <person name="Ngai S.M."/>
            <person name="Chan T.F."/>
            <person name="Leung E.L."/>
            <person name="Liu L."/>
            <person name="Liu Z.G."/>
            <person name="Tsui S.K."/>
        </authorList>
    </citation>
    <scope>NUCLEOTIDE SEQUENCE [LARGE SCALE GENOMIC DNA]</scope>
    <source>
        <strain evidence="5">Derp</strain>
    </source>
</reference>
<feature type="compositionally biased region" description="Low complexity" evidence="4">
    <location>
        <begin position="80"/>
        <end position="103"/>
    </location>
</feature>
<dbReference type="PANTHER" id="PTHR14107:SF16">
    <property type="entry name" value="AT02583P"/>
    <property type="match status" value="1"/>
</dbReference>
<evidence type="ECO:0000256" key="2">
    <source>
        <dbReference type="ARBA" id="ARBA00022737"/>
    </source>
</evidence>
<feature type="compositionally biased region" description="Low complexity" evidence="4">
    <location>
        <begin position="592"/>
        <end position="623"/>
    </location>
</feature>
<feature type="region of interest" description="Disordered" evidence="4">
    <location>
        <begin position="1"/>
        <end position="42"/>
    </location>
</feature>
<accession>A0ABQ8J3C1</accession>
<dbReference type="InterPro" id="IPR051362">
    <property type="entry name" value="WD_repeat_creC_regulators"/>
</dbReference>
<dbReference type="InterPro" id="IPR036322">
    <property type="entry name" value="WD40_repeat_dom_sf"/>
</dbReference>
<keyword evidence="1 3" id="KW-0853">WD repeat</keyword>
<name>A0ABQ8J3C1_DERPT</name>
<dbReference type="InterPro" id="IPR015943">
    <property type="entry name" value="WD40/YVTN_repeat-like_dom_sf"/>
</dbReference>
<proteinExistence type="predicted"/>
<dbReference type="EMBL" id="NJHN03000082">
    <property type="protein sequence ID" value="KAH9417064.1"/>
    <property type="molecule type" value="Genomic_DNA"/>
</dbReference>
<feature type="compositionally biased region" description="Low complexity" evidence="4">
    <location>
        <begin position="674"/>
        <end position="683"/>
    </location>
</feature>
<evidence type="ECO:0000313" key="5">
    <source>
        <dbReference type="EMBL" id="KAH9417064.1"/>
    </source>
</evidence>
<feature type="region of interest" description="Disordered" evidence="4">
    <location>
        <begin position="634"/>
        <end position="653"/>
    </location>
</feature>
<sequence>MHQSSVMMMNLQHQQSLHQQQQQQSTQPSQQQQQPDQSSSSYNNEIKTQLITREGLYRLIQPSDYGRPKPSPYFHHNHNHQQQQQQSSSSNNSNNGPNGQSSNIPLVRISFTKFRTLLNQDSNNSIEHLISPTTNGTVIGDHDVDHDGTDLDMDNSKINDHHHQRIFPDSHHIHHHHHNHYQHQIQERICFNSERELFVFGFQPPEPAELIDRKTYKATSPTCHDFCTYIEPPISLLLIGFSLGQIQMIDFYRTEISKFYNQERLIDKSKVTCIRWLPRSKTNFLVSYSSGQMYVYKKDLPCFQTAPNYQQYKCGDGFQIFTCKTRQPRNPIFRWSIGQSINQNNQNQMNNMNMNHNNWNNNNGQYFSNQSAINEFSFSPCGKYLAIVSQDGFLRVFYYDQMDLIGRMRSYFGGLLCVGWSPDSKFIVTGGEDDLITVWSLQDKRVIARGQGHKSWINSVRFDPFMTDAKNSNYHNDDDDDDEENGEDYVNDNDNGDGNDQQFKRKDLNEIHPRHHSVIQSSTATTKSTNDTAELRLFTNYRIGSVGQDTQICLWDLTDDIIRQSTVIKSRSRSTISTSGIVGHPPPPPPSSSTLLSSSSSLSTTATTTPQTTISTTTTSTTSNNHRTSLKLFSTSSTSNHNNSNNNHHHNFFNSLKKGVHKKSMVVGFSLTSKLKSDSSTTSKNHHQLGNNNDDVTSSSSSMNDHSSGGTPLNHQNHHHHHNHHYHHNNDTNNIDSNCDPSRLLGTIICPRLKEVPMLEPHVCKKISNERLTSLVFRKDSIVIANHDGKILIFSRPTKSNNTNPKISSPNASMASDVNEIPIVPGDD</sequence>
<dbReference type="SMART" id="SM00320">
    <property type="entry name" value="WD40"/>
    <property type="match status" value="5"/>
</dbReference>
<keyword evidence="6" id="KW-1185">Reference proteome</keyword>
<feature type="repeat" description="WD" evidence="3">
    <location>
        <begin position="408"/>
        <end position="449"/>
    </location>
</feature>
<feature type="compositionally biased region" description="Low complexity" evidence="4">
    <location>
        <begin position="11"/>
        <end position="41"/>
    </location>
</feature>
<evidence type="ECO:0000256" key="1">
    <source>
        <dbReference type="ARBA" id="ARBA00022574"/>
    </source>
</evidence>
<keyword evidence="2" id="KW-0677">Repeat</keyword>
<evidence type="ECO:0000256" key="3">
    <source>
        <dbReference type="PROSITE-ProRule" id="PRU00221"/>
    </source>
</evidence>
<feature type="compositionally biased region" description="Low complexity" evidence="4">
    <location>
        <begin position="634"/>
        <end position="646"/>
    </location>
</feature>
<dbReference type="SUPFAM" id="SSF50978">
    <property type="entry name" value="WD40 repeat-like"/>
    <property type="match status" value="1"/>
</dbReference>
<feature type="compositionally biased region" description="Basic and acidic residues" evidence="4">
    <location>
        <begin position="502"/>
        <end position="512"/>
    </location>
</feature>
<feature type="compositionally biased region" description="Polar residues" evidence="4">
    <location>
        <begin position="802"/>
        <end position="816"/>
    </location>
</feature>
<dbReference type="InterPro" id="IPR001680">
    <property type="entry name" value="WD40_rpt"/>
</dbReference>
<dbReference type="Proteomes" id="UP000887458">
    <property type="component" value="Unassembled WGS sequence"/>
</dbReference>
<gene>
    <name evidence="5" type="primary">WDR20_1</name>
    <name evidence="5" type="ORF">DERP_013178</name>
</gene>